<keyword evidence="7" id="KW-1133">Transmembrane helix</keyword>
<dbReference type="InterPro" id="IPR003006">
    <property type="entry name" value="Ig/MHC_CS"/>
</dbReference>
<reference evidence="10" key="2">
    <citation type="journal article" date="2013" name="Nat. Commun.">
        <title>Genome of the Chinese tree shrew.</title>
        <authorList>
            <person name="Fan Y."/>
            <person name="Huang Z.Y."/>
            <person name="Cao C.C."/>
            <person name="Chen C.S."/>
            <person name="Chen Y.X."/>
            <person name="Fan D.D."/>
            <person name="He J."/>
            <person name="Hou H.L."/>
            <person name="Hu L."/>
            <person name="Hu X.T."/>
            <person name="Jiang X.T."/>
            <person name="Lai R."/>
            <person name="Lang Y.S."/>
            <person name="Liang B."/>
            <person name="Liao S.G."/>
            <person name="Mu D."/>
            <person name="Ma Y.Y."/>
            <person name="Niu Y.Y."/>
            <person name="Sun X.Q."/>
            <person name="Xia J.Q."/>
            <person name="Xiao J."/>
            <person name="Xiong Z.Q."/>
            <person name="Xu L."/>
            <person name="Yang L."/>
            <person name="Zhang Y."/>
            <person name="Zhao W."/>
            <person name="Zhao X.D."/>
            <person name="Zheng Y.T."/>
            <person name="Zhou J.M."/>
            <person name="Zhu Y.B."/>
            <person name="Zhang G.J."/>
            <person name="Wang J."/>
            <person name="Yao Y.G."/>
        </authorList>
    </citation>
    <scope>NUCLEOTIDE SEQUENCE [LARGE SCALE GENOMIC DNA]</scope>
</reference>
<dbReference type="InterPro" id="IPR050208">
    <property type="entry name" value="MHC_class-I_related"/>
</dbReference>
<dbReference type="Proteomes" id="UP000011518">
    <property type="component" value="Unassembled WGS sequence"/>
</dbReference>
<dbReference type="SUPFAM" id="SSF54452">
    <property type="entry name" value="MHC antigen-recognition domain"/>
    <property type="match status" value="1"/>
</dbReference>
<dbReference type="Gene3D" id="3.30.500.10">
    <property type="entry name" value="MHC class I-like antigen recognition-like"/>
    <property type="match status" value="2"/>
</dbReference>
<dbReference type="SUPFAM" id="SSF48726">
    <property type="entry name" value="Immunoglobulin"/>
    <property type="match status" value="1"/>
</dbReference>
<keyword evidence="10" id="KW-1185">Reference proteome</keyword>
<dbReference type="GO" id="GO:0005615">
    <property type="term" value="C:extracellular space"/>
    <property type="evidence" value="ECO:0007669"/>
    <property type="project" value="TreeGrafter"/>
</dbReference>
<protein>
    <submittedName>
        <fullName evidence="9">MHC class I polypeptide-related sequence B</fullName>
    </submittedName>
</protein>
<evidence type="ECO:0000313" key="10">
    <source>
        <dbReference type="Proteomes" id="UP000011518"/>
    </source>
</evidence>
<dbReference type="Pfam" id="PF00129">
    <property type="entry name" value="MHC_I"/>
    <property type="match status" value="2"/>
</dbReference>
<dbReference type="Gene3D" id="3.40.250.10">
    <property type="entry name" value="Rhodanese-like domain"/>
    <property type="match status" value="1"/>
</dbReference>
<dbReference type="SMART" id="SM00407">
    <property type="entry name" value="IGc1"/>
    <property type="match status" value="1"/>
</dbReference>
<gene>
    <name evidence="9" type="ORF">TREES_T100003950</name>
</gene>
<evidence type="ECO:0000256" key="3">
    <source>
        <dbReference type="ARBA" id="ARBA00023136"/>
    </source>
</evidence>
<keyword evidence="5" id="KW-0325">Glycoprotein</keyword>
<sequence>MQVVQGSSPLGLVVLGMEEPAACSSRGGCSPRDGAFCKYALTSCNSIKTAIEKRSEKESTRLDPQRMRRADPRERVAEVLRAQRAGQFLQLLGASWDLPKLDGDAHPKFEERHIHIPGASFDIDQCSVPKSSYDHVLPRSAHLPEYRPPGVFASRMWCPGTPAAPAGPHTLQYTLTVGSQDGSVQPRFLAEGHLDSQPFLHYDSENGRAEPRGPWAEAVLGAETRDAENELLTDKGKDLRMSLAVAAGAQRSTRGFRDFRYDGEPLLSYDPKTQRWTVPWPSAQALAASLQRSWEDGAAEARKHYRYTLADCVGELKRYLRSRMGFQRPAVTVTHSEPSGGTVNLTCWAFGFYPWNISLAWHQDGQPLSQDAQWSGGVLPYENGTYQAWVVTRVPQGEEPQFTCHVGHGGNHSTHPVPGKAVDLQSGRSHATIGAAVAVAVAVFSGAVAVVLYFCWCRRKHGAPETHPCPGEHSELMSVHIQDPQQTVNTGPEGTGQPGVRSLLQPLEPQAEDE</sequence>
<dbReference type="AlphaFoldDB" id="L9KYQ2"/>
<name>L9KYQ2_TUPCH</name>
<dbReference type="InterPro" id="IPR011162">
    <property type="entry name" value="MHC_I/II-like_Ag-recog"/>
</dbReference>
<dbReference type="Pfam" id="PF07654">
    <property type="entry name" value="C1-set"/>
    <property type="match status" value="1"/>
</dbReference>
<feature type="region of interest" description="Disordered" evidence="6">
    <location>
        <begin position="53"/>
        <end position="74"/>
    </location>
</feature>
<dbReference type="InParanoid" id="L9KYQ2"/>
<dbReference type="PROSITE" id="PS00290">
    <property type="entry name" value="IG_MHC"/>
    <property type="match status" value="1"/>
</dbReference>
<dbReference type="GO" id="GO:0006955">
    <property type="term" value="P:immune response"/>
    <property type="evidence" value="ECO:0007669"/>
    <property type="project" value="TreeGrafter"/>
</dbReference>
<dbReference type="InterPro" id="IPR037055">
    <property type="entry name" value="MHC_I-like_Ag-recog_sf"/>
</dbReference>
<dbReference type="InterPro" id="IPR013783">
    <property type="entry name" value="Ig-like_fold"/>
</dbReference>
<feature type="region of interest" description="Disordered" evidence="6">
    <location>
        <begin position="483"/>
        <end position="514"/>
    </location>
</feature>
<proteinExistence type="predicted"/>
<keyword evidence="2" id="KW-0732">Signal</keyword>
<dbReference type="GO" id="GO:0009897">
    <property type="term" value="C:external side of plasma membrane"/>
    <property type="evidence" value="ECO:0007669"/>
    <property type="project" value="TreeGrafter"/>
</dbReference>
<keyword evidence="4" id="KW-1015">Disulfide bond</keyword>
<comment type="subcellular location">
    <subcellularLocation>
        <location evidence="1">Membrane</location>
    </subcellularLocation>
</comment>
<evidence type="ECO:0000256" key="4">
    <source>
        <dbReference type="ARBA" id="ARBA00023157"/>
    </source>
</evidence>
<keyword evidence="7" id="KW-0812">Transmembrane</keyword>
<dbReference type="STRING" id="246437.L9KYQ2"/>
<dbReference type="InterPro" id="IPR036179">
    <property type="entry name" value="Ig-like_dom_sf"/>
</dbReference>
<evidence type="ECO:0000256" key="6">
    <source>
        <dbReference type="SAM" id="MobiDB-lite"/>
    </source>
</evidence>
<dbReference type="CDD" id="cd07698">
    <property type="entry name" value="IgC1_MHC_I_alpha3"/>
    <property type="match status" value="1"/>
</dbReference>
<dbReference type="Gene3D" id="2.60.40.10">
    <property type="entry name" value="Immunoglobulins"/>
    <property type="match status" value="1"/>
</dbReference>
<organism evidence="9 10">
    <name type="scientific">Tupaia chinensis</name>
    <name type="common">Chinese tree shrew</name>
    <name type="synonym">Tupaia belangeri chinensis</name>
    <dbReference type="NCBI Taxonomy" id="246437"/>
    <lineage>
        <taxon>Eukaryota</taxon>
        <taxon>Metazoa</taxon>
        <taxon>Chordata</taxon>
        <taxon>Craniata</taxon>
        <taxon>Vertebrata</taxon>
        <taxon>Euteleostomi</taxon>
        <taxon>Mammalia</taxon>
        <taxon>Eutheria</taxon>
        <taxon>Euarchontoglires</taxon>
        <taxon>Scandentia</taxon>
        <taxon>Tupaiidae</taxon>
        <taxon>Tupaia</taxon>
    </lineage>
</organism>
<evidence type="ECO:0000256" key="5">
    <source>
        <dbReference type="ARBA" id="ARBA00023180"/>
    </source>
</evidence>
<dbReference type="PANTHER" id="PTHR16675">
    <property type="entry name" value="MHC CLASS I-RELATED"/>
    <property type="match status" value="1"/>
</dbReference>
<dbReference type="InterPro" id="IPR003597">
    <property type="entry name" value="Ig_C1-set"/>
</dbReference>
<dbReference type="PROSITE" id="PS50835">
    <property type="entry name" value="IG_LIKE"/>
    <property type="match status" value="1"/>
</dbReference>
<keyword evidence="3 7" id="KW-0472">Membrane</keyword>
<dbReference type="InterPro" id="IPR011161">
    <property type="entry name" value="MHC_I-like_Ag-recog"/>
</dbReference>
<dbReference type="FunCoup" id="L9KYQ2">
    <property type="interactions" value="358"/>
</dbReference>
<dbReference type="InterPro" id="IPR036873">
    <property type="entry name" value="Rhodanese-like_dom_sf"/>
</dbReference>
<evidence type="ECO:0000256" key="2">
    <source>
        <dbReference type="ARBA" id="ARBA00022729"/>
    </source>
</evidence>
<feature type="domain" description="Ig-like" evidence="8">
    <location>
        <begin position="329"/>
        <end position="423"/>
    </location>
</feature>
<evidence type="ECO:0000313" key="9">
    <source>
        <dbReference type="EMBL" id="ELW67838.1"/>
    </source>
</evidence>
<reference evidence="10" key="1">
    <citation type="submission" date="2012-07" db="EMBL/GenBank/DDBJ databases">
        <title>Genome of the Chinese tree shrew, a rising model animal genetically related to primates.</title>
        <authorList>
            <person name="Zhang G."/>
            <person name="Fan Y."/>
            <person name="Yao Y."/>
            <person name="Huang Z."/>
        </authorList>
    </citation>
    <scope>NUCLEOTIDE SEQUENCE [LARGE SCALE GENOMIC DNA]</scope>
</reference>
<dbReference type="EMBL" id="KB320598">
    <property type="protein sequence ID" value="ELW67838.1"/>
    <property type="molecule type" value="Genomic_DNA"/>
</dbReference>
<accession>L9KYQ2</accession>
<dbReference type="PANTHER" id="PTHR16675:SF154">
    <property type="entry name" value="MHC CLASS I POLYPEPTIDE-RELATED SEQUENCE A-RELATED"/>
    <property type="match status" value="1"/>
</dbReference>
<evidence type="ECO:0000256" key="7">
    <source>
        <dbReference type="SAM" id="Phobius"/>
    </source>
</evidence>
<dbReference type="FunFam" id="2.60.40.10:FF:000204">
    <property type="entry name" value="Major histocompatibility complex, class I-related protein"/>
    <property type="match status" value="1"/>
</dbReference>
<evidence type="ECO:0000256" key="1">
    <source>
        <dbReference type="ARBA" id="ARBA00004370"/>
    </source>
</evidence>
<dbReference type="InterPro" id="IPR007110">
    <property type="entry name" value="Ig-like_dom"/>
</dbReference>
<feature type="transmembrane region" description="Helical" evidence="7">
    <location>
        <begin position="433"/>
        <end position="456"/>
    </location>
</feature>
<evidence type="ECO:0000259" key="8">
    <source>
        <dbReference type="PROSITE" id="PS50835"/>
    </source>
</evidence>
<feature type="compositionally biased region" description="Polar residues" evidence="6">
    <location>
        <begin position="483"/>
        <end position="492"/>
    </location>
</feature>